<dbReference type="Pfam" id="PF11382">
    <property type="entry name" value="MctB"/>
    <property type="match status" value="1"/>
</dbReference>
<dbReference type="AlphaFoldDB" id="A0A9X3LVG1"/>
<evidence type="ECO:0000256" key="1">
    <source>
        <dbReference type="SAM" id="MobiDB-lite"/>
    </source>
</evidence>
<dbReference type="Proteomes" id="UP001146439">
    <property type="component" value="Unassembled WGS sequence"/>
</dbReference>
<dbReference type="Proteomes" id="UP001371299">
    <property type="component" value="Unassembled WGS sequence"/>
</dbReference>
<dbReference type="RefSeq" id="WP_238802105.1">
    <property type="nucleotide sequence ID" value="NZ_JAKMUZ010000001.1"/>
</dbReference>
<keyword evidence="5" id="KW-1185">Reference proteome</keyword>
<dbReference type="InterPro" id="IPR021522">
    <property type="entry name" value="MctB"/>
</dbReference>
<reference evidence="2" key="1">
    <citation type="submission" date="2022-02" db="EMBL/GenBank/DDBJ databases">
        <title>Corynebacterium sp. from urogenital microbiome.</title>
        <authorList>
            <person name="Cappelli E.A."/>
            <person name="Ribeiro T.G."/>
            <person name="Peixe L."/>
        </authorList>
    </citation>
    <scope>NUCLEOTIDE SEQUENCE</scope>
    <source>
        <strain evidence="2">C21Ua_68</strain>
    </source>
</reference>
<name>A0A9X3LVG1_9CORY</name>
<dbReference type="EMBL" id="JBBMGJ010000024">
    <property type="protein sequence ID" value="MEK0146384.1"/>
    <property type="molecule type" value="Genomic_DNA"/>
</dbReference>
<comment type="caution">
    <text evidence="2">The sequence shown here is derived from an EMBL/GenBank/DDBJ whole genome shotgun (WGS) entry which is preliminary data.</text>
</comment>
<gene>
    <name evidence="2" type="ORF">L8V22_00040</name>
    <name evidence="3" type="ORF">WMQ01_09970</name>
</gene>
<accession>A0A9X3LVG1</accession>
<organism evidence="2 4">
    <name type="scientific">Corynebacterium yonathiae</name>
    <dbReference type="NCBI Taxonomy" id="2913504"/>
    <lineage>
        <taxon>Bacteria</taxon>
        <taxon>Bacillati</taxon>
        <taxon>Actinomycetota</taxon>
        <taxon>Actinomycetes</taxon>
        <taxon>Mycobacteriales</taxon>
        <taxon>Corynebacteriaceae</taxon>
        <taxon>Corynebacterium</taxon>
    </lineage>
</organism>
<evidence type="ECO:0000313" key="5">
    <source>
        <dbReference type="Proteomes" id="UP001371299"/>
    </source>
</evidence>
<proteinExistence type="predicted"/>
<feature type="region of interest" description="Disordered" evidence="1">
    <location>
        <begin position="279"/>
        <end position="300"/>
    </location>
</feature>
<sequence length="300" mass="31269">MAKTELIAGLGFGAAVGVALGALVIAPNLTTSTADNDPIREEHRKVVQDNKILQTQNEASDKIVAGSGAELVDGTLSQRPVLIVTTDDANGGDVDAIRKLLESSDATEAGEIKLTKDFLRPETKDKLVPILKDAAPKKADTKGPESAGALSGEVLGTALSMDPESTKPLASVEERAELLHELRDEGFIDYEDGTIVPAQAIIVVSGSGLRGYPSGALAEFATGLDDVNGSVVLSGRIKQTQDDKALAQVRDQDAKLSTVDSTERALERIAVILATQEQLDGGQGDYGAAETADSALPGKE</sequence>
<evidence type="ECO:0000313" key="4">
    <source>
        <dbReference type="Proteomes" id="UP001146439"/>
    </source>
</evidence>
<dbReference type="GO" id="GO:0016020">
    <property type="term" value="C:membrane"/>
    <property type="evidence" value="ECO:0007669"/>
    <property type="project" value="InterPro"/>
</dbReference>
<reference evidence="3 5" key="2">
    <citation type="submission" date="2024-01" db="EMBL/GenBank/DDBJ databases">
        <title>Description of two novel Corynebacterium species isolated from human nasal passages and skin.</title>
        <authorList>
            <person name="Popowitch E."/>
            <person name="Tran T.H."/>
            <person name="Escapa I.F."/>
            <person name="Bhatt E."/>
            <person name="Sozat A.K."/>
            <person name="Roberts A.Q."/>
            <person name="Segre J.A."/>
            <person name="Kong H."/>
            <person name="Conlan S."/>
            <person name="Lemon K.P."/>
            <person name="Kelly M.S."/>
        </authorList>
    </citation>
    <scope>NUCLEOTIDE SEQUENCE [LARGE SCALE GENOMIC DNA]</scope>
    <source>
        <strain evidence="3 5">KPL2619</strain>
    </source>
</reference>
<evidence type="ECO:0000313" key="3">
    <source>
        <dbReference type="EMBL" id="MEK0146384.1"/>
    </source>
</evidence>
<evidence type="ECO:0000313" key="2">
    <source>
        <dbReference type="EMBL" id="MCZ9294957.1"/>
    </source>
</evidence>
<dbReference type="EMBL" id="JAKMUZ010000001">
    <property type="protein sequence ID" value="MCZ9294957.1"/>
    <property type="molecule type" value="Genomic_DNA"/>
</dbReference>
<protein>
    <submittedName>
        <fullName evidence="2">Copper transporter</fullName>
    </submittedName>
</protein>
<dbReference type="GO" id="GO:0055070">
    <property type="term" value="P:copper ion homeostasis"/>
    <property type="evidence" value="ECO:0007669"/>
    <property type="project" value="InterPro"/>
</dbReference>